<keyword evidence="1" id="KW-0812">Transmembrane</keyword>
<feature type="transmembrane region" description="Helical" evidence="1">
    <location>
        <begin position="80"/>
        <end position="98"/>
    </location>
</feature>
<proteinExistence type="predicted"/>
<keyword evidence="3" id="KW-1185">Reference proteome</keyword>
<name>A0ABR1UJB6_9PEZI</name>
<feature type="transmembrane region" description="Helical" evidence="1">
    <location>
        <begin position="47"/>
        <end position="68"/>
    </location>
</feature>
<accession>A0ABR1UJB6</accession>
<dbReference type="PANTHER" id="PTHR33048">
    <property type="entry name" value="PTH11-LIKE INTEGRAL MEMBRANE PROTEIN (AFU_ORTHOLOGUE AFUA_5G11245)"/>
    <property type="match status" value="1"/>
</dbReference>
<sequence>MKLPRTTLWRIKGSFLALFFSLVQLIPAFRRLWCGLRRERFSSKFDVIFSTSVDIVYDLMNMTLPLALLPKLQLDIRRKAGLEFVFAVGLVIVSVLAGDQVDWLDWQSGGSVEASTSVVVVCLPPLLIEFWPGGTHGEEVEPEGCQSPAR</sequence>
<organism evidence="2 3">
    <name type="scientific">Apiospora phragmitis</name>
    <dbReference type="NCBI Taxonomy" id="2905665"/>
    <lineage>
        <taxon>Eukaryota</taxon>
        <taxon>Fungi</taxon>
        <taxon>Dikarya</taxon>
        <taxon>Ascomycota</taxon>
        <taxon>Pezizomycotina</taxon>
        <taxon>Sordariomycetes</taxon>
        <taxon>Xylariomycetidae</taxon>
        <taxon>Amphisphaeriales</taxon>
        <taxon>Apiosporaceae</taxon>
        <taxon>Apiospora</taxon>
    </lineage>
</organism>
<evidence type="ECO:0000313" key="3">
    <source>
        <dbReference type="Proteomes" id="UP001480595"/>
    </source>
</evidence>
<dbReference type="GeneID" id="92093930"/>
<dbReference type="PANTHER" id="PTHR33048:SF47">
    <property type="entry name" value="INTEGRAL MEMBRANE PROTEIN-RELATED"/>
    <property type="match status" value="1"/>
</dbReference>
<comment type="caution">
    <text evidence="2">The sequence shown here is derived from an EMBL/GenBank/DDBJ whole genome shotgun (WGS) entry which is preliminary data.</text>
</comment>
<dbReference type="RefSeq" id="XP_066714456.1">
    <property type="nucleotide sequence ID" value="XM_066860867.1"/>
</dbReference>
<reference evidence="2 3" key="1">
    <citation type="submission" date="2023-01" db="EMBL/GenBank/DDBJ databases">
        <title>Analysis of 21 Apiospora genomes using comparative genomics revels a genus with tremendous synthesis potential of carbohydrate active enzymes and secondary metabolites.</title>
        <authorList>
            <person name="Sorensen T."/>
        </authorList>
    </citation>
    <scope>NUCLEOTIDE SEQUENCE [LARGE SCALE GENOMIC DNA]</scope>
    <source>
        <strain evidence="2 3">CBS 135458</strain>
    </source>
</reference>
<gene>
    <name evidence="2" type="ORF">PG994_009458</name>
</gene>
<dbReference type="InterPro" id="IPR052337">
    <property type="entry name" value="SAT4-like"/>
</dbReference>
<dbReference type="EMBL" id="JAQQWL010000009">
    <property type="protein sequence ID" value="KAK8059010.1"/>
    <property type="molecule type" value="Genomic_DNA"/>
</dbReference>
<keyword evidence="1" id="KW-0472">Membrane</keyword>
<evidence type="ECO:0000313" key="2">
    <source>
        <dbReference type="EMBL" id="KAK8059010.1"/>
    </source>
</evidence>
<keyword evidence="1" id="KW-1133">Transmembrane helix</keyword>
<protein>
    <submittedName>
        <fullName evidence="2">Uncharacterized protein</fullName>
    </submittedName>
</protein>
<evidence type="ECO:0000256" key="1">
    <source>
        <dbReference type="SAM" id="Phobius"/>
    </source>
</evidence>
<dbReference type="Proteomes" id="UP001480595">
    <property type="component" value="Unassembled WGS sequence"/>
</dbReference>